<dbReference type="InParanoid" id="B0CPG9"/>
<sequence>MAKFAALLNLPPLQPFVPTNIGSTYDIMMAGRFIDSLFLVAHIPHSDSAIIFRRLDCKNFQSLFRAPFSPLLSFVTHIARLPCYSTF</sequence>
<proteinExistence type="predicted"/>
<gene>
    <name evidence="1" type="ORF">LACBIDRAFT_301816</name>
</gene>
<dbReference type="KEGG" id="lbc:LACBIDRAFT_301816"/>
<dbReference type="EMBL" id="DS547091">
    <property type="protein sequence ID" value="EDR15455.1"/>
    <property type="molecule type" value="Genomic_DNA"/>
</dbReference>
<evidence type="ECO:0000313" key="2">
    <source>
        <dbReference type="Proteomes" id="UP000001194"/>
    </source>
</evidence>
<name>B0CPG9_LACBS</name>
<accession>B0CPG9</accession>
<dbReference type="RefSeq" id="XP_001873663.1">
    <property type="nucleotide sequence ID" value="XM_001873628.1"/>
</dbReference>
<dbReference type="Proteomes" id="UP000001194">
    <property type="component" value="Unassembled WGS sequence"/>
</dbReference>
<keyword evidence="2" id="KW-1185">Reference proteome</keyword>
<dbReference type="AlphaFoldDB" id="B0CPG9"/>
<reference evidence="1 2" key="1">
    <citation type="journal article" date="2008" name="Nature">
        <title>The genome of Laccaria bicolor provides insights into mycorrhizal symbiosis.</title>
        <authorList>
            <person name="Martin F."/>
            <person name="Aerts A."/>
            <person name="Ahren D."/>
            <person name="Brun A."/>
            <person name="Danchin E.G.J."/>
            <person name="Duchaussoy F."/>
            <person name="Gibon J."/>
            <person name="Kohler A."/>
            <person name="Lindquist E."/>
            <person name="Pereda V."/>
            <person name="Salamov A."/>
            <person name="Shapiro H.J."/>
            <person name="Wuyts J."/>
            <person name="Blaudez D."/>
            <person name="Buee M."/>
            <person name="Brokstein P."/>
            <person name="Canbaeck B."/>
            <person name="Cohen D."/>
            <person name="Courty P.E."/>
            <person name="Coutinho P.M."/>
            <person name="Delaruelle C."/>
            <person name="Detter J.C."/>
            <person name="Deveau A."/>
            <person name="DiFazio S."/>
            <person name="Duplessis S."/>
            <person name="Fraissinet-Tachet L."/>
            <person name="Lucic E."/>
            <person name="Frey-Klett P."/>
            <person name="Fourrey C."/>
            <person name="Feussner I."/>
            <person name="Gay G."/>
            <person name="Grimwood J."/>
            <person name="Hoegger P.J."/>
            <person name="Jain P."/>
            <person name="Kilaru S."/>
            <person name="Labbe J."/>
            <person name="Lin Y.C."/>
            <person name="Legue V."/>
            <person name="Le Tacon F."/>
            <person name="Marmeisse R."/>
            <person name="Melayah D."/>
            <person name="Montanini B."/>
            <person name="Muratet M."/>
            <person name="Nehls U."/>
            <person name="Niculita-Hirzel H."/>
            <person name="Oudot-Le Secq M.P."/>
            <person name="Peter M."/>
            <person name="Quesneville H."/>
            <person name="Rajashekar B."/>
            <person name="Reich M."/>
            <person name="Rouhier N."/>
            <person name="Schmutz J."/>
            <person name="Yin T."/>
            <person name="Chalot M."/>
            <person name="Henrissat B."/>
            <person name="Kuees U."/>
            <person name="Lucas S."/>
            <person name="Van de Peer Y."/>
            <person name="Podila G.K."/>
            <person name="Polle A."/>
            <person name="Pukkila P.J."/>
            <person name="Richardson P.M."/>
            <person name="Rouze P."/>
            <person name="Sanders I.R."/>
            <person name="Stajich J.E."/>
            <person name="Tunlid A."/>
            <person name="Tuskan G."/>
            <person name="Grigoriev I.V."/>
        </authorList>
    </citation>
    <scope>NUCLEOTIDE SEQUENCE [LARGE SCALE GENOMIC DNA]</scope>
    <source>
        <strain evidence="2">S238N-H82 / ATCC MYA-4686</strain>
    </source>
</reference>
<dbReference type="GeneID" id="6069532"/>
<evidence type="ECO:0000313" key="1">
    <source>
        <dbReference type="EMBL" id="EDR15455.1"/>
    </source>
</evidence>
<protein>
    <submittedName>
        <fullName evidence="1">Predicted protein</fullName>
    </submittedName>
</protein>
<dbReference type="HOGENOM" id="CLU_2483726_0_0_1"/>
<organism evidence="2">
    <name type="scientific">Laccaria bicolor (strain S238N-H82 / ATCC MYA-4686)</name>
    <name type="common">Bicoloured deceiver</name>
    <name type="synonym">Laccaria laccata var. bicolor</name>
    <dbReference type="NCBI Taxonomy" id="486041"/>
    <lineage>
        <taxon>Eukaryota</taxon>
        <taxon>Fungi</taxon>
        <taxon>Dikarya</taxon>
        <taxon>Basidiomycota</taxon>
        <taxon>Agaricomycotina</taxon>
        <taxon>Agaricomycetes</taxon>
        <taxon>Agaricomycetidae</taxon>
        <taxon>Agaricales</taxon>
        <taxon>Agaricineae</taxon>
        <taxon>Hydnangiaceae</taxon>
        <taxon>Laccaria</taxon>
    </lineage>
</organism>